<name>A0A158P4S7_TETUR</name>
<dbReference type="STRING" id="32264.A0A158P4S7"/>
<organism evidence="2 3">
    <name type="scientific">Tetranychus urticae</name>
    <name type="common">Two-spotted spider mite</name>
    <dbReference type="NCBI Taxonomy" id="32264"/>
    <lineage>
        <taxon>Eukaryota</taxon>
        <taxon>Metazoa</taxon>
        <taxon>Ecdysozoa</taxon>
        <taxon>Arthropoda</taxon>
        <taxon>Chelicerata</taxon>
        <taxon>Arachnida</taxon>
        <taxon>Acari</taxon>
        <taxon>Acariformes</taxon>
        <taxon>Trombidiformes</taxon>
        <taxon>Prostigmata</taxon>
        <taxon>Eleutherengona</taxon>
        <taxon>Raphignathae</taxon>
        <taxon>Tetranychoidea</taxon>
        <taxon>Tetranychidae</taxon>
        <taxon>Tetranychus</taxon>
    </lineage>
</organism>
<dbReference type="EnsemblMetazoa" id="tetur08g08482.1">
    <property type="protein sequence ID" value="tetur08g08482.1"/>
    <property type="gene ID" value="tetur08g08482"/>
</dbReference>
<evidence type="ECO:0000256" key="1">
    <source>
        <dbReference type="SAM" id="MobiDB-lite"/>
    </source>
</evidence>
<dbReference type="Proteomes" id="UP000015104">
    <property type="component" value="Unassembled WGS sequence"/>
</dbReference>
<accession>A0A158P4S7</accession>
<sequence>MSRKVYCGCDSDFSSHYRTQAGRGFEDINVFRGQPYQRGYGIGSIFKRFGIPVLKFFGKELLKTGMNIGQDILDQKNVKQSLVNRGKEGIRTAAKRGLMQISNEFDQSGSGLSLSKKKRRKIKRRKRKVTAKSKKAKSNKKVLRRKKVGKGRKRKRKPKDIFA</sequence>
<proteinExistence type="predicted"/>
<evidence type="ECO:0000313" key="3">
    <source>
        <dbReference type="Proteomes" id="UP000015104"/>
    </source>
</evidence>
<feature type="region of interest" description="Disordered" evidence="1">
    <location>
        <begin position="105"/>
        <end position="163"/>
    </location>
</feature>
<dbReference type="EMBL" id="CAEY01001941">
    <property type="status" value="NOT_ANNOTATED_CDS"/>
    <property type="molecule type" value="Genomic_DNA"/>
</dbReference>
<protein>
    <submittedName>
        <fullName evidence="2">Uncharacterized protein</fullName>
    </submittedName>
</protein>
<reference evidence="3" key="1">
    <citation type="submission" date="2011-08" db="EMBL/GenBank/DDBJ databases">
        <authorList>
            <person name="Rombauts S."/>
        </authorList>
    </citation>
    <scope>NUCLEOTIDE SEQUENCE</scope>
    <source>
        <strain evidence="3">London</strain>
    </source>
</reference>
<dbReference type="AlphaFoldDB" id="A0A158P4S7"/>
<evidence type="ECO:0000313" key="2">
    <source>
        <dbReference type="EnsemblMetazoa" id="tetur08g08482.1"/>
    </source>
</evidence>
<keyword evidence="3" id="KW-1185">Reference proteome</keyword>
<feature type="compositionally biased region" description="Basic residues" evidence="1">
    <location>
        <begin position="115"/>
        <end position="163"/>
    </location>
</feature>
<reference evidence="2" key="2">
    <citation type="submission" date="2016-04" db="UniProtKB">
        <authorList>
            <consortium name="EnsemblMetazoa"/>
        </authorList>
    </citation>
    <scope>IDENTIFICATION</scope>
</reference>